<evidence type="ECO:0000313" key="9">
    <source>
        <dbReference type="EMBL" id="QBN18754.1"/>
    </source>
</evidence>
<gene>
    <name evidence="9" type="primary">xrtF</name>
    <name evidence="9" type="ORF">E1750_08040</name>
</gene>
<protein>
    <submittedName>
        <fullName evidence="9">Exosortase family protein XrtF</fullName>
    </submittedName>
</protein>
<evidence type="ECO:0000256" key="4">
    <source>
        <dbReference type="ARBA" id="ARBA00022692"/>
    </source>
</evidence>
<comment type="subcellular location">
    <subcellularLocation>
        <location evidence="1">Cell membrane</location>
        <topology evidence="1">Multi-pass membrane protein</topology>
    </subcellularLocation>
</comment>
<dbReference type="GO" id="GO:0006508">
    <property type="term" value="P:proteolysis"/>
    <property type="evidence" value="ECO:0007669"/>
    <property type="project" value="UniProtKB-KW"/>
</dbReference>
<sequence length="185" mass="21595">MKKYFILYKPFLLFLGKFLLTYLLLTFIYQSYLGRFDVNQNETDSFTKLVAQQTEDVLLFFNCDVKTLPNSKEPAVNLYYNHKPMARIIEGCNALSVIILFASFIIAFSGKLKPTVLYIIGGSLIIHILNVIRIALLCVFMYYYPKQQHFLHGVVFPLFIYGVVFILWIIWVNKFSKYAKKTIQS</sequence>
<dbReference type="GO" id="GO:0005886">
    <property type="term" value="C:plasma membrane"/>
    <property type="evidence" value="ECO:0007669"/>
    <property type="project" value="UniProtKB-SubCell"/>
</dbReference>
<dbReference type="OrthoDB" id="678161at2"/>
<reference evidence="10" key="1">
    <citation type="submission" date="2019-03" db="EMBL/GenBank/DDBJ databases">
        <title>Flavobacterium sp.</title>
        <authorList>
            <person name="Kim H."/>
        </authorList>
    </citation>
    <scope>NUCLEOTIDE SEQUENCE [LARGE SCALE GENOMIC DNA]</scope>
    <source>
        <strain evidence="10">GS13</strain>
    </source>
</reference>
<dbReference type="NCBIfam" id="TIGR04128">
    <property type="entry name" value="exoso_Fjoh_1448"/>
    <property type="match status" value="1"/>
</dbReference>
<evidence type="ECO:0000256" key="1">
    <source>
        <dbReference type="ARBA" id="ARBA00004651"/>
    </source>
</evidence>
<dbReference type="InterPro" id="IPR019127">
    <property type="entry name" value="Exosortase"/>
</dbReference>
<evidence type="ECO:0000256" key="7">
    <source>
        <dbReference type="ARBA" id="ARBA00023136"/>
    </source>
</evidence>
<dbReference type="Proteomes" id="UP000291124">
    <property type="component" value="Chromosome"/>
</dbReference>
<accession>A0A4P6YD01</accession>
<organism evidence="9 10">
    <name type="scientific">Flavobacterium nackdongense</name>
    <dbReference type="NCBI Taxonomy" id="2547394"/>
    <lineage>
        <taxon>Bacteria</taxon>
        <taxon>Pseudomonadati</taxon>
        <taxon>Bacteroidota</taxon>
        <taxon>Flavobacteriia</taxon>
        <taxon>Flavobacteriales</taxon>
        <taxon>Flavobacteriaceae</taxon>
        <taxon>Flavobacterium</taxon>
    </lineage>
</organism>
<evidence type="ECO:0000313" key="10">
    <source>
        <dbReference type="Proteomes" id="UP000291124"/>
    </source>
</evidence>
<dbReference type="GO" id="GO:0008233">
    <property type="term" value="F:peptidase activity"/>
    <property type="evidence" value="ECO:0007669"/>
    <property type="project" value="UniProtKB-KW"/>
</dbReference>
<name>A0A4P6YD01_9FLAO</name>
<evidence type="ECO:0000256" key="8">
    <source>
        <dbReference type="SAM" id="Phobius"/>
    </source>
</evidence>
<keyword evidence="6 8" id="KW-1133">Transmembrane helix</keyword>
<dbReference type="Pfam" id="PF09721">
    <property type="entry name" value="Exosortase_EpsH"/>
    <property type="match status" value="1"/>
</dbReference>
<feature type="transmembrane region" description="Helical" evidence="8">
    <location>
        <begin position="88"/>
        <end position="109"/>
    </location>
</feature>
<feature type="transmembrane region" description="Helical" evidence="8">
    <location>
        <begin position="150"/>
        <end position="171"/>
    </location>
</feature>
<keyword evidence="3" id="KW-0645">Protease</keyword>
<keyword evidence="4 8" id="KW-0812">Transmembrane</keyword>
<evidence type="ECO:0000256" key="6">
    <source>
        <dbReference type="ARBA" id="ARBA00022989"/>
    </source>
</evidence>
<feature type="transmembrane region" description="Helical" evidence="8">
    <location>
        <begin position="12"/>
        <end position="32"/>
    </location>
</feature>
<proteinExistence type="predicted"/>
<evidence type="ECO:0000256" key="2">
    <source>
        <dbReference type="ARBA" id="ARBA00022475"/>
    </source>
</evidence>
<feature type="transmembrane region" description="Helical" evidence="8">
    <location>
        <begin position="116"/>
        <end position="144"/>
    </location>
</feature>
<dbReference type="KEGG" id="fnk:E1750_08040"/>
<dbReference type="InterPro" id="IPR026392">
    <property type="entry name" value="Exo/Archaeosortase_dom"/>
</dbReference>
<evidence type="ECO:0000256" key="3">
    <source>
        <dbReference type="ARBA" id="ARBA00022670"/>
    </source>
</evidence>
<dbReference type="NCBIfam" id="TIGR04178">
    <property type="entry name" value="exo_archaeo"/>
    <property type="match status" value="1"/>
</dbReference>
<keyword evidence="2" id="KW-1003">Cell membrane</keyword>
<dbReference type="AlphaFoldDB" id="A0A4P6YD01"/>
<dbReference type="InterPro" id="IPR026323">
    <property type="entry name" value="Exosortase-related_prot_XrtF"/>
</dbReference>
<keyword evidence="7 8" id="KW-0472">Membrane</keyword>
<keyword evidence="10" id="KW-1185">Reference proteome</keyword>
<dbReference type="RefSeq" id="WP_133276276.1">
    <property type="nucleotide sequence ID" value="NZ_CP037933.1"/>
</dbReference>
<evidence type="ECO:0000256" key="5">
    <source>
        <dbReference type="ARBA" id="ARBA00022801"/>
    </source>
</evidence>
<dbReference type="EMBL" id="CP037933">
    <property type="protein sequence ID" value="QBN18754.1"/>
    <property type="molecule type" value="Genomic_DNA"/>
</dbReference>
<keyword evidence="5" id="KW-0378">Hydrolase</keyword>